<evidence type="ECO:0000313" key="1">
    <source>
        <dbReference type="EMBL" id="TRW14677.1"/>
    </source>
</evidence>
<dbReference type="Pfam" id="PF09981">
    <property type="entry name" value="DUF2218"/>
    <property type="match status" value="1"/>
</dbReference>
<protein>
    <submittedName>
        <fullName evidence="1">DUF2218 domain-containing protein</fullName>
    </submittedName>
</protein>
<proteinExistence type="predicted"/>
<gene>
    <name evidence="1" type="ORF">FMM06_13395</name>
</gene>
<dbReference type="EMBL" id="VJWA01000002">
    <property type="protein sequence ID" value="TRW14677.1"/>
    <property type="molecule type" value="Genomic_DNA"/>
</dbReference>
<comment type="caution">
    <text evidence="1">The sequence shown here is derived from an EMBL/GenBank/DDBJ whole genome shotgun (WGS) entry which is preliminary data.</text>
</comment>
<dbReference type="AlphaFoldDB" id="A0A552U8X4"/>
<dbReference type="PIRSF" id="PIRSF028291">
    <property type="entry name" value="UCP028291"/>
    <property type="match status" value="1"/>
</dbReference>
<name>A0A552U8X4_9SPHN</name>
<accession>A0A552U8X4</accession>
<dbReference type="Proteomes" id="UP000317894">
    <property type="component" value="Unassembled WGS sequence"/>
</dbReference>
<organism evidence="1 2">
    <name type="scientific">Glacieibacterium frigidum</name>
    <dbReference type="NCBI Taxonomy" id="2593303"/>
    <lineage>
        <taxon>Bacteria</taxon>
        <taxon>Pseudomonadati</taxon>
        <taxon>Pseudomonadota</taxon>
        <taxon>Alphaproteobacteria</taxon>
        <taxon>Sphingomonadales</taxon>
        <taxon>Sphingosinicellaceae</taxon>
        <taxon>Glacieibacterium</taxon>
    </lineage>
</organism>
<sequence>MDSIATVPTENASRYLQQLCKHWSHKLEVEFDAIQGRVAFPTSAVRFDAAPHALTMTLAGPDAATLDRMEPVVAEHLRRFAFREELAVDWVRG</sequence>
<reference evidence="1 2" key="1">
    <citation type="submission" date="2019-07" db="EMBL/GenBank/DDBJ databases">
        <title>Novel species isolated from glacier.</title>
        <authorList>
            <person name="Liu Q."/>
            <person name="Xin Y.-H."/>
        </authorList>
    </citation>
    <scope>NUCLEOTIDE SEQUENCE [LARGE SCALE GENOMIC DNA]</scope>
    <source>
        <strain evidence="1 2">LB1R16</strain>
    </source>
</reference>
<dbReference type="RefSeq" id="WP_144237883.1">
    <property type="nucleotide sequence ID" value="NZ_VJWA01000002.1"/>
</dbReference>
<dbReference type="OrthoDB" id="9806511at2"/>
<dbReference type="Gene3D" id="3.30.310.50">
    <property type="entry name" value="Alpha-D-phosphohexomutase, C-terminal domain"/>
    <property type="match status" value="1"/>
</dbReference>
<evidence type="ECO:0000313" key="2">
    <source>
        <dbReference type="Proteomes" id="UP000317894"/>
    </source>
</evidence>
<keyword evidence="2" id="KW-1185">Reference proteome</keyword>
<dbReference type="InterPro" id="IPR014543">
    <property type="entry name" value="UCP028291"/>
</dbReference>